<comment type="similarity">
    <text evidence="7">Belongs to the gamma-glutamyl phosphate reductase family.</text>
</comment>
<dbReference type="Gene3D" id="3.40.605.10">
    <property type="entry name" value="Aldehyde Dehydrogenase, Chain A, domain 1"/>
    <property type="match status" value="1"/>
</dbReference>
<dbReference type="GO" id="GO:0004350">
    <property type="term" value="F:glutamate-5-semialdehyde dehydrogenase activity"/>
    <property type="evidence" value="ECO:0007669"/>
    <property type="project" value="UniProtKB-UniRule"/>
</dbReference>
<dbReference type="NCBIfam" id="NF001221">
    <property type="entry name" value="PRK00197.1"/>
    <property type="match status" value="1"/>
</dbReference>
<keyword evidence="5 7" id="KW-0560">Oxidoreductase</keyword>
<dbReference type="GO" id="GO:0055129">
    <property type="term" value="P:L-proline biosynthetic process"/>
    <property type="evidence" value="ECO:0007669"/>
    <property type="project" value="UniProtKB-UniRule"/>
</dbReference>
<reference evidence="10" key="1">
    <citation type="submission" date="2017-04" db="EMBL/GenBank/DDBJ databases">
        <title>Function of individual gut microbiota members based on whole genome sequencing of pure cultures obtained from chicken caecum.</title>
        <authorList>
            <person name="Medvecky M."/>
            <person name="Cejkova D."/>
            <person name="Polansky O."/>
            <person name="Karasova D."/>
            <person name="Kubasova T."/>
            <person name="Cizek A."/>
            <person name="Rychlik I."/>
        </authorList>
    </citation>
    <scope>NUCLEOTIDE SEQUENCE [LARGE SCALE GENOMIC DNA]</scope>
    <source>
        <strain evidence="10">An70</strain>
    </source>
</reference>
<comment type="function">
    <text evidence="7">Catalyzes the NADPH-dependent reduction of L-glutamate 5-phosphate into L-glutamate 5-semialdehyde and phosphate. The product spontaneously undergoes cyclization to form 1-pyrroline-5-carboxylate.</text>
</comment>
<dbReference type="InterPro" id="IPR016162">
    <property type="entry name" value="Ald_DH_N"/>
</dbReference>
<dbReference type="PIRSF" id="PIRSF000151">
    <property type="entry name" value="GPR"/>
    <property type="match status" value="1"/>
</dbReference>
<evidence type="ECO:0000256" key="4">
    <source>
        <dbReference type="ARBA" id="ARBA00022857"/>
    </source>
</evidence>
<dbReference type="InterPro" id="IPR016163">
    <property type="entry name" value="Ald_DH_C"/>
</dbReference>
<dbReference type="PANTHER" id="PTHR11063">
    <property type="entry name" value="GLUTAMATE SEMIALDEHYDE DEHYDROGENASE"/>
    <property type="match status" value="1"/>
</dbReference>
<comment type="catalytic activity">
    <reaction evidence="6 7">
        <text>L-glutamate 5-semialdehyde + phosphate + NADP(+) = L-glutamyl 5-phosphate + NADPH + H(+)</text>
        <dbReference type="Rhea" id="RHEA:19541"/>
        <dbReference type="ChEBI" id="CHEBI:15378"/>
        <dbReference type="ChEBI" id="CHEBI:43474"/>
        <dbReference type="ChEBI" id="CHEBI:57783"/>
        <dbReference type="ChEBI" id="CHEBI:58066"/>
        <dbReference type="ChEBI" id="CHEBI:58274"/>
        <dbReference type="ChEBI" id="CHEBI:58349"/>
        <dbReference type="EC" id="1.2.1.41"/>
    </reaction>
</comment>
<dbReference type="NCBIfam" id="TIGR00407">
    <property type="entry name" value="proA"/>
    <property type="match status" value="1"/>
</dbReference>
<feature type="domain" description="Aldehyde dehydrogenase" evidence="8">
    <location>
        <begin position="15"/>
        <end position="283"/>
    </location>
</feature>
<dbReference type="HAMAP" id="MF_00412">
    <property type="entry name" value="ProA"/>
    <property type="match status" value="1"/>
</dbReference>
<evidence type="ECO:0000256" key="7">
    <source>
        <dbReference type="HAMAP-Rule" id="MF_00412"/>
    </source>
</evidence>
<dbReference type="GO" id="GO:0005737">
    <property type="term" value="C:cytoplasm"/>
    <property type="evidence" value="ECO:0007669"/>
    <property type="project" value="UniProtKB-SubCell"/>
</dbReference>
<evidence type="ECO:0000256" key="5">
    <source>
        <dbReference type="ARBA" id="ARBA00023002"/>
    </source>
</evidence>
<comment type="caution">
    <text evidence="9">The sequence shown here is derived from an EMBL/GenBank/DDBJ whole genome shotgun (WGS) entry which is preliminary data.</text>
</comment>
<dbReference type="Proteomes" id="UP000196560">
    <property type="component" value="Unassembled WGS sequence"/>
</dbReference>
<dbReference type="UniPathway" id="UPA00098">
    <property type="reaction ID" value="UER00360"/>
</dbReference>
<protein>
    <recommendedName>
        <fullName evidence="7">Gamma-glutamyl phosphate reductase</fullName>
        <shortName evidence="7">GPR</shortName>
        <ecNumber evidence="7">1.2.1.41</ecNumber>
    </recommendedName>
    <alternativeName>
        <fullName evidence="7">Glutamate-5-semialdehyde dehydrogenase</fullName>
    </alternativeName>
    <alternativeName>
        <fullName evidence="7">Glutamyl-gamma-semialdehyde dehydrogenase</fullName>
        <shortName evidence="7">GSA dehydrogenase</shortName>
    </alternativeName>
</protein>
<accession>A0A1Y3U4N2</accession>
<dbReference type="InterPro" id="IPR020593">
    <property type="entry name" value="G-glutamylP_reductase_CS"/>
</dbReference>
<keyword evidence="7" id="KW-0963">Cytoplasm</keyword>
<comment type="pathway">
    <text evidence="1 7">Amino-acid biosynthesis; L-proline biosynthesis; L-glutamate 5-semialdehyde from L-glutamate: step 2/2.</text>
</comment>
<evidence type="ECO:0000313" key="10">
    <source>
        <dbReference type="Proteomes" id="UP000196560"/>
    </source>
</evidence>
<dbReference type="RefSeq" id="WP_087186029.1">
    <property type="nucleotide sequence ID" value="NZ_NFHO01000003.1"/>
</dbReference>
<dbReference type="EC" id="1.2.1.41" evidence="7"/>
<dbReference type="STRING" id="1118060.GCA_000311845_01265"/>
<evidence type="ECO:0000313" key="9">
    <source>
        <dbReference type="EMBL" id="OUN43733.1"/>
    </source>
</evidence>
<dbReference type="InterPro" id="IPR012134">
    <property type="entry name" value="Glu-5-SA_DH"/>
</dbReference>
<proteinExistence type="inferred from homology"/>
<evidence type="ECO:0000256" key="3">
    <source>
        <dbReference type="ARBA" id="ARBA00022650"/>
    </source>
</evidence>
<dbReference type="FunFam" id="3.40.309.10:FF:000006">
    <property type="entry name" value="Gamma-glutamyl phosphate reductase"/>
    <property type="match status" value="1"/>
</dbReference>
<keyword evidence="10" id="KW-1185">Reference proteome</keyword>
<dbReference type="InterPro" id="IPR000965">
    <property type="entry name" value="GPR_dom"/>
</dbReference>
<dbReference type="PANTHER" id="PTHR11063:SF8">
    <property type="entry name" value="DELTA-1-PYRROLINE-5-CARBOXYLATE SYNTHASE"/>
    <property type="match status" value="1"/>
</dbReference>
<organism evidence="9 10">
    <name type="scientific">Enorma massiliensis</name>
    <dbReference type="NCBI Taxonomy" id="1472761"/>
    <lineage>
        <taxon>Bacteria</taxon>
        <taxon>Bacillati</taxon>
        <taxon>Actinomycetota</taxon>
        <taxon>Coriobacteriia</taxon>
        <taxon>Coriobacteriales</taxon>
        <taxon>Coriobacteriaceae</taxon>
        <taxon>Enorma</taxon>
    </lineage>
</organism>
<dbReference type="Pfam" id="PF00171">
    <property type="entry name" value="Aldedh"/>
    <property type="match status" value="1"/>
</dbReference>
<keyword evidence="3 7" id="KW-0641">Proline biosynthesis</keyword>
<dbReference type="CDD" id="cd07079">
    <property type="entry name" value="ALDH_F18-19_ProA-GPR"/>
    <property type="match status" value="1"/>
</dbReference>
<comment type="subcellular location">
    <subcellularLocation>
        <location evidence="7">Cytoplasm</location>
    </subcellularLocation>
</comment>
<dbReference type="PROSITE" id="PS01223">
    <property type="entry name" value="PROA"/>
    <property type="match status" value="1"/>
</dbReference>
<gene>
    <name evidence="7" type="primary">proA</name>
    <name evidence="9" type="ORF">B5G21_03335</name>
</gene>
<evidence type="ECO:0000256" key="2">
    <source>
        <dbReference type="ARBA" id="ARBA00022605"/>
    </source>
</evidence>
<evidence type="ECO:0000256" key="6">
    <source>
        <dbReference type="ARBA" id="ARBA00049024"/>
    </source>
</evidence>
<dbReference type="SUPFAM" id="SSF53720">
    <property type="entry name" value="ALDH-like"/>
    <property type="match status" value="1"/>
</dbReference>
<dbReference type="EMBL" id="NFHO01000003">
    <property type="protein sequence ID" value="OUN43733.1"/>
    <property type="molecule type" value="Genomic_DNA"/>
</dbReference>
<dbReference type="Gene3D" id="3.40.309.10">
    <property type="entry name" value="Aldehyde Dehydrogenase, Chain A, domain 2"/>
    <property type="match status" value="1"/>
</dbReference>
<name>A0A1Y3U4N2_9ACTN</name>
<sequence length="430" mass="45052">MSHDIQDILRYVTELAKASKAASLPLGRATDAERIAAVRAMAQELRGRTGEILAANAQDMEAARAAGTSEGLLDRLLLTPDRIEGMAAGLEALAGLPDPVGRVLEHRTISEGLDLTRVSVPLGLVAMVYEARPNVTSDAAGICIRTGNACILRGGSIAQRSCVAIAHALADAVEAQGCPREAVSIIETTDRAATGALMGLRGIVDVLIPRGGAGLISRCVREAQVPVIETGTGNCHIYVHESADFDKARAIVMNAKTQRVGVCNAAESLLVDKAVAPAFLPLILRDLAGAGVTIHGDAAASAVAEADSVVGERFVPAVEEDWDREYLALEMSVKCVSGLDEAIAHINAHGTHHSEAIVAEDREACERFLAEVDAAAVYANASTRFTDGGEFGLGAEIGISTQKLHARGPFAAEALTTYKYEIRGAGQIRP</sequence>
<keyword evidence="2 7" id="KW-0028">Amino-acid biosynthesis</keyword>
<keyword evidence="4 7" id="KW-0521">NADP</keyword>
<dbReference type="InterPro" id="IPR016161">
    <property type="entry name" value="Ald_DH/histidinol_DH"/>
</dbReference>
<dbReference type="AlphaFoldDB" id="A0A1Y3U4N2"/>
<evidence type="ECO:0000259" key="8">
    <source>
        <dbReference type="Pfam" id="PF00171"/>
    </source>
</evidence>
<evidence type="ECO:0000256" key="1">
    <source>
        <dbReference type="ARBA" id="ARBA00004985"/>
    </source>
</evidence>
<dbReference type="GO" id="GO:0050661">
    <property type="term" value="F:NADP binding"/>
    <property type="evidence" value="ECO:0007669"/>
    <property type="project" value="InterPro"/>
</dbReference>
<dbReference type="InterPro" id="IPR015590">
    <property type="entry name" value="Aldehyde_DH_dom"/>
</dbReference>
<dbReference type="eggNOG" id="COG0014">
    <property type="taxonomic scope" value="Bacteria"/>
</dbReference>